<dbReference type="Pfam" id="PF00814">
    <property type="entry name" value="TsaD"/>
    <property type="match status" value="1"/>
</dbReference>
<dbReference type="AlphaFoldDB" id="X0SWC7"/>
<dbReference type="InterPro" id="IPR000905">
    <property type="entry name" value="Gcp-like_dom"/>
</dbReference>
<organism evidence="2">
    <name type="scientific">marine sediment metagenome</name>
    <dbReference type="NCBI Taxonomy" id="412755"/>
    <lineage>
        <taxon>unclassified sequences</taxon>
        <taxon>metagenomes</taxon>
        <taxon>ecological metagenomes</taxon>
    </lineage>
</organism>
<dbReference type="InterPro" id="IPR043129">
    <property type="entry name" value="ATPase_NBD"/>
</dbReference>
<feature type="domain" description="Gcp-like" evidence="1">
    <location>
        <begin position="2"/>
        <end position="59"/>
    </location>
</feature>
<gene>
    <name evidence="2" type="ORF">S01H1_04661</name>
</gene>
<name>X0SWC7_9ZZZZ</name>
<accession>X0SWC7</accession>
<evidence type="ECO:0000259" key="1">
    <source>
        <dbReference type="Pfam" id="PF00814"/>
    </source>
</evidence>
<dbReference type="PANTHER" id="PTHR11735">
    <property type="entry name" value="TRNA N6-ADENOSINE THREONYLCARBAMOYLTRANSFERASE"/>
    <property type="match status" value="1"/>
</dbReference>
<reference evidence="2" key="1">
    <citation type="journal article" date="2014" name="Front. Microbiol.">
        <title>High frequency of phylogenetically diverse reductive dehalogenase-homologous genes in deep subseafloor sedimentary metagenomes.</title>
        <authorList>
            <person name="Kawai M."/>
            <person name="Futagami T."/>
            <person name="Toyoda A."/>
            <person name="Takaki Y."/>
            <person name="Nishi S."/>
            <person name="Hori S."/>
            <person name="Arai W."/>
            <person name="Tsubouchi T."/>
            <person name="Morono Y."/>
            <person name="Uchiyama I."/>
            <person name="Ito T."/>
            <person name="Fujiyama A."/>
            <person name="Inagaki F."/>
            <person name="Takami H."/>
        </authorList>
    </citation>
    <scope>NUCLEOTIDE SEQUENCE</scope>
    <source>
        <strain evidence="2">Expedition CK06-06</strain>
    </source>
</reference>
<protein>
    <recommendedName>
        <fullName evidence="1">Gcp-like domain-containing protein</fullName>
    </recommendedName>
</protein>
<comment type="caution">
    <text evidence="2">The sequence shown here is derived from an EMBL/GenBank/DDBJ whole genome shotgun (WGS) entry which is preliminary data.</text>
</comment>
<dbReference type="EMBL" id="BARS01002449">
    <property type="protein sequence ID" value="GAF85304.1"/>
    <property type="molecule type" value="Genomic_DNA"/>
</dbReference>
<dbReference type="PANTHER" id="PTHR11735:SF6">
    <property type="entry name" value="TRNA N6-ADENOSINE THREONYLCARBAMOYLTRANSFERASE, MITOCHONDRIAL"/>
    <property type="match status" value="1"/>
</dbReference>
<proteinExistence type="predicted"/>
<sequence length="87" mass="9292">LKAARKYKVKSILLGGGVAANSCLRQKLKSSLQATSYKLQANLYIPPIKYCTDNAAVIGAAGVYKLVAGKATTCYNKIKADSNLKLK</sequence>
<dbReference type="SUPFAM" id="SSF53067">
    <property type="entry name" value="Actin-like ATPase domain"/>
    <property type="match status" value="1"/>
</dbReference>
<feature type="non-terminal residue" evidence="2">
    <location>
        <position position="1"/>
    </location>
</feature>
<dbReference type="Gene3D" id="3.30.420.40">
    <property type="match status" value="2"/>
</dbReference>
<evidence type="ECO:0000313" key="2">
    <source>
        <dbReference type="EMBL" id="GAF85304.1"/>
    </source>
</evidence>